<dbReference type="InterPro" id="IPR026569">
    <property type="entry name" value="Ribosomal_bL28"/>
</dbReference>
<evidence type="ECO:0000256" key="5">
    <source>
        <dbReference type="HAMAP-Rule" id="MF_00373"/>
    </source>
</evidence>
<keyword evidence="2 5" id="KW-0689">Ribosomal protein</keyword>
<dbReference type="GO" id="GO:1990904">
    <property type="term" value="C:ribonucleoprotein complex"/>
    <property type="evidence" value="ECO:0007669"/>
    <property type="project" value="UniProtKB-KW"/>
</dbReference>
<evidence type="ECO:0000256" key="1">
    <source>
        <dbReference type="ARBA" id="ARBA00008760"/>
    </source>
</evidence>
<dbReference type="InterPro" id="IPR001383">
    <property type="entry name" value="Ribosomal_bL28_bact-type"/>
</dbReference>
<comment type="caution">
    <text evidence="6">The sequence shown here is derived from an EMBL/GenBank/DDBJ whole genome shotgun (WGS) entry which is preliminary data.</text>
</comment>
<evidence type="ECO:0000313" key="7">
    <source>
        <dbReference type="Proteomes" id="UP000266426"/>
    </source>
</evidence>
<dbReference type="Gene3D" id="2.20.150.30">
    <property type="match status" value="1"/>
</dbReference>
<evidence type="ECO:0000313" key="6">
    <source>
        <dbReference type="EMBL" id="RJP56151.1"/>
    </source>
</evidence>
<evidence type="ECO:0000256" key="2">
    <source>
        <dbReference type="ARBA" id="ARBA00022980"/>
    </source>
</evidence>
<dbReference type="EMBL" id="QZJZ01000101">
    <property type="protein sequence ID" value="RJP56151.1"/>
    <property type="molecule type" value="Genomic_DNA"/>
</dbReference>
<dbReference type="InterPro" id="IPR034704">
    <property type="entry name" value="Ribosomal_bL28/bL31-like_sf"/>
</dbReference>
<gene>
    <name evidence="5 6" type="primary">rpmB</name>
    <name evidence="6" type="ORF">C4541_12905</name>
</gene>
<dbReference type="NCBIfam" id="TIGR00009">
    <property type="entry name" value="L28"/>
    <property type="match status" value="1"/>
</dbReference>
<dbReference type="PANTHER" id="PTHR39080">
    <property type="entry name" value="50S RIBOSOMAL PROTEIN L28"/>
    <property type="match status" value="1"/>
</dbReference>
<dbReference type="InterPro" id="IPR037147">
    <property type="entry name" value="Ribosomal_bL28_sf"/>
</dbReference>
<dbReference type="PANTHER" id="PTHR39080:SF1">
    <property type="entry name" value="LARGE RIBOSOMAL SUBUNIT PROTEIN BL28A"/>
    <property type="match status" value="1"/>
</dbReference>
<protein>
    <recommendedName>
        <fullName evidence="4 5">Large ribosomal subunit protein bL28</fullName>
    </recommendedName>
</protein>
<accession>A0A3A4R1K9</accession>
<organism evidence="6 7">
    <name type="scientific">Candidatus Auribacter fodinae</name>
    <dbReference type="NCBI Taxonomy" id="2093366"/>
    <lineage>
        <taxon>Bacteria</taxon>
        <taxon>Pseudomonadati</taxon>
        <taxon>Candidatus Auribacterota</taxon>
        <taxon>Candidatus Auribacteria</taxon>
        <taxon>Candidatus Auribacterales</taxon>
        <taxon>Candidatus Auribacteraceae</taxon>
        <taxon>Candidatus Auribacter</taxon>
    </lineage>
</organism>
<dbReference type="GO" id="GO:0003735">
    <property type="term" value="F:structural constituent of ribosome"/>
    <property type="evidence" value="ECO:0007669"/>
    <property type="project" value="InterPro"/>
</dbReference>
<dbReference type="AlphaFoldDB" id="A0A3A4R1K9"/>
<dbReference type="Pfam" id="PF00830">
    <property type="entry name" value="Ribosomal_L28"/>
    <property type="match status" value="1"/>
</dbReference>
<dbReference type="GO" id="GO:0006412">
    <property type="term" value="P:translation"/>
    <property type="evidence" value="ECO:0007669"/>
    <property type="project" value="UniProtKB-UniRule"/>
</dbReference>
<dbReference type="InterPro" id="IPR050096">
    <property type="entry name" value="Bacterial_rp_bL28"/>
</dbReference>
<reference evidence="6 7" key="1">
    <citation type="journal article" date="2017" name="ISME J.">
        <title>Energy and carbon metabolisms in a deep terrestrial subsurface fluid microbial community.</title>
        <authorList>
            <person name="Momper L."/>
            <person name="Jungbluth S.P."/>
            <person name="Lee M.D."/>
            <person name="Amend J.P."/>
        </authorList>
    </citation>
    <scope>NUCLEOTIDE SEQUENCE [LARGE SCALE GENOMIC DNA]</scope>
    <source>
        <strain evidence="6">SURF_26</strain>
    </source>
</reference>
<sequence length="77" mass="8094">MAKTCDICGKGPSSGCSIARRGLAKKKGGVGKNITGVTLRRFLPNLQSVKVKLDNGGIKRIRACTSCIKSGFVKKAN</sequence>
<dbReference type="Proteomes" id="UP000266426">
    <property type="component" value="Unassembled WGS sequence"/>
</dbReference>
<evidence type="ECO:0000256" key="3">
    <source>
        <dbReference type="ARBA" id="ARBA00023274"/>
    </source>
</evidence>
<dbReference type="HAMAP" id="MF_00373">
    <property type="entry name" value="Ribosomal_bL28"/>
    <property type="match status" value="1"/>
</dbReference>
<dbReference type="SUPFAM" id="SSF143800">
    <property type="entry name" value="L28p-like"/>
    <property type="match status" value="1"/>
</dbReference>
<dbReference type="GO" id="GO:0005840">
    <property type="term" value="C:ribosome"/>
    <property type="evidence" value="ECO:0007669"/>
    <property type="project" value="UniProtKB-KW"/>
</dbReference>
<comment type="similarity">
    <text evidence="1 5">Belongs to the bacterial ribosomal protein bL28 family.</text>
</comment>
<keyword evidence="3 5" id="KW-0687">Ribonucleoprotein</keyword>
<evidence type="ECO:0000256" key="4">
    <source>
        <dbReference type="ARBA" id="ARBA00035174"/>
    </source>
</evidence>
<name>A0A3A4R1K9_9BACT</name>
<proteinExistence type="inferred from homology"/>
<dbReference type="Gene3D" id="2.30.170.40">
    <property type="entry name" value="Ribosomal protein L28/L24"/>
    <property type="match status" value="1"/>
</dbReference>